<dbReference type="GO" id="GO:0008780">
    <property type="term" value="F:acyl-[acyl-carrier-protein]-UDP-N-acetylglucosamine O-acyltransferase activity"/>
    <property type="evidence" value="ECO:0007669"/>
    <property type="project" value="UniProtKB-EC"/>
</dbReference>
<dbReference type="Gene3D" id="2.160.10.10">
    <property type="entry name" value="Hexapeptide repeat proteins"/>
    <property type="match status" value="1"/>
</dbReference>
<dbReference type="InterPro" id="IPR037157">
    <property type="entry name" value="Acetyltransf_C_sf"/>
</dbReference>
<organism evidence="8">
    <name type="scientific">hydrothermal vent metagenome</name>
    <dbReference type="NCBI Taxonomy" id="652676"/>
    <lineage>
        <taxon>unclassified sequences</taxon>
        <taxon>metagenomes</taxon>
        <taxon>ecological metagenomes</taxon>
    </lineage>
</organism>
<accession>A0A3B1CM71</accession>
<reference evidence="8" key="1">
    <citation type="submission" date="2018-06" db="EMBL/GenBank/DDBJ databases">
        <authorList>
            <person name="Zhirakovskaya E."/>
        </authorList>
    </citation>
    <scope>NUCLEOTIDE SEQUENCE</scope>
</reference>
<keyword evidence="6 8" id="KW-0012">Acyltransferase</keyword>
<evidence type="ECO:0000256" key="1">
    <source>
        <dbReference type="ARBA" id="ARBA00022490"/>
    </source>
</evidence>
<dbReference type="AlphaFoldDB" id="A0A3B1CM71"/>
<protein>
    <submittedName>
        <fullName evidence="8">Acyl-[acyl-carrier-protein]--UDP-N-acetylglucosamine O-acyltransferase</fullName>
        <ecNumber evidence="8">2.3.1.129</ecNumber>
    </submittedName>
</protein>
<evidence type="ECO:0000256" key="2">
    <source>
        <dbReference type="ARBA" id="ARBA00022516"/>
    </source>
</evidence>
<dbReference type="PIRSF" id="PIRSF000456">
    <property type="entry name" value="UDP-GlcNAc_acltr"/>
    <property type="match status" value="1"/>
</dbReference>
<keyword evidence="2" id="KW-0444">Lipid biosynthesis</keyword>
<dbReference type="EMBL" id="UOGF01000077">
    <property type="protein sequence ID" value="VAX31636.1"/>
    <property type="molecule type" value="Genomic_DNA"/>
</dbReference>
<dbReference type="EC" id="2.3.1.129" evidence="8"/>
<dbReference type="Pfam" id="PF13720">
    <property type="entry name" value="Acetyltransf_11"/>
    <property type="match status" value="1"/>
</dbReference>
<dbReference type="PANTHER" id="PTHR43480">
    <property type="entry name" value="ACYL-[ACYL-CARRIER-PROTEIN]--UDP-N-ACETYLGLUCOSAMINE O-ACYLTRANSFERASE"/>
    <property type="match status" value="1"/>
</dbReference>
<evidence type="ECO:0000256" key="3">
    <source>
        <dbReference type="ARBA" id="ARBA00022556"/>
    </source>
</evidence>
<evidence type="ECO:0000256" key="6">
    <source>
        <dbReference type="ARBA" id="ARBA00023315"/>
    </source>
</evidence>
<keyword evidence="4 8" id="KW-0808">Transferase</keyword>
<dbReference type="CDD" id="cd03351">
    <property type="entry name" value="LbH_UDP-GlcNAc_AT"/>
    <property type="match status" value="1"/>
</dbReference>
<dbReference type="Gene3D" id="1.20.1180.10">
    <property type="entry name" value="Udp N-acetylglucosamine O-acyltransferase, C-terminal domain"/>
    <property type="match status" value="1"/>
</dbReference>
<dbReference type="InterPro" id="IPR001451">
    <property type="entry name" value="Hexapep"/>
</dbReference>
<gene>
    <name evidence="8" type="ORF">MNBD_NITROSPIRAE01-1977</name>
</gene>
<dbReference type="InterPro" id="IPR011004">
    <property type="entry name" value="Trimer_LpxA-like_sf"/>
</dbReference>
<dbReference type="InterPro" id="IPR018357">
    <property type="entry name" value="Hexapep_transf_CS"/>
</dbReference>
<evidence type="ECO:0000313" key="8">
    <source>
        <dbReference type="EMBL" id="VAX31636.1"/>
    </source>
</evidence>
<dbReference type="HAMAP" id="MF_00387">
    <property type="entry name" value="LpxA"/>
    <property type="match status" value="1"/>
</dbReference>
<dbReference type="Pfam" id="PF00132">
    <property type="entry name" value="Hexapep"/>
    <property type="match status" value="1"/>
</dbReference>
<evidence type="ECO:0000256" key="5">
    <source>
        <dbReference type="ARBA" id="ARBA00023098"/>
    </source>
</evidence>
<dbReference type="InterPro" id="IPR010137">
    <property type="entry name" value="Lipid_A_LpxA"/>
</dbReference>
<dbReference type="GO" id="GO:0016020">
    <property type="term" value="C:membrane"/>
    <property type="evidence" value="ECO:0007669"/>
    <property type="project" value="GOC"/>
</dbReference>
<dbReference type="SUPFAM" id="SSF51161">
    <property type="entry name" value="Trimeric LpxA-like enzymes"/>
    <property type="match status" value="1"/>
</dbReference>
<dbReference type="NCBIfam" id="NF003657">
    <property type="entry name" value="PRK05289.1"/>
    <property type="match status" value="1"/>
</dbReference>
<sequence length="257" mass="27959">MNIHPTAIIHKNAVLDSSVTVGPYCTIGEHVKIGKNTHLRSHIVIDGWTTIGKNNVIYPFTSIGLEPQDLKYKGEKSRLVVGDDNTIREYVTLHRGTAPGGGITQIGNNNVLMAYTHVAHDCILGDRVIMSNAATLAGCITVGDDAIIGGLSGIHQFVRIGSYAMVGGCSAVAQDVPPYVRVAGNHAKLYGLNSIGLKRHGFSADQIKTLKLLYKLLFRSGLTLKDAVQQSREKWPNLPEVDRFLSFVEKSERGICR</sequence>
<evidence type="ECO:0000256" key="4">
    <source>
        <dbReference type="ARBA" id="ARBA00022679"/>
    </source>
</evidence>
<feature type="domain" description="UDP N-acetylglucosamine O-acyltransferase C-terminal" evidence="7">
    <location>
        <begin position="175"/>
        <end position="256"/>
    </location>
</feature>
<proteinExistence type="inferred from homology"/>
<keyword evidence="5" id="KW-0443">Lipid metabolism</keyword>
<dbReference type="InterPro" id="IPR029098">
    <property type="entry name" value="Acetyltransf_C"/>
</dbReference>
<dbReference type="GO" id="GO:0009245">
    <property type="term" value="P:lipid A biosynthetic process"/>
    <property type="evidence" value="ECO:0007669"/>
    <property type="project" value="UniProtKB-KW"/>
</dbReference>
<keyword evidence="1" id="KW-0963">Cytoplasm</keyword>
<dbReference type="PROSITE" id="PS00101">
    <property type="entry name" value="HEXAPEP_TRANSFERASES"/>
    <property type="match status" value="2"/>
</dbReference>
<name>A0A3B1CM71_9ZZZZ</name>
<keyword evidence="3" id="KW-0441">Lipid A biosynthesis</keyword>
<dbReference type="PANTHER" id="PTHR43480:SF1">
    <property type="entry name" value="ACYL-[ACYL-CARRIER-PROTEIN]--UDP-N-ACETYLGLUCOSAMINE O-ACYLTRANSFERASE, MITOCHONDRIAL-RELATED"/>
    <property type="match status" value="1"/>
</dbReference>
<dbReference type="NCBIfam" id="TIGR01852">
    <property type="entry name" value="lipid_A_lpxA"/>
    <property type="match status" value="1"/>
</dbReference>
<evidence type="ECO:0000259" key="7">
    <source>
        <dbReference type="Pfam" id="PF13720"/>
    </source>
</evidence>